<dbReference type="PANTHER" id="PTHR11907">
    <property type="entry name" value="AMIDOPHOSPHORIBOSYLTRANSFERASE"/>
    <property type="match status" value="1"/>
</dbReference>
<dbReference type="Proteomes" id="UP000462212">
    <property type="component" value="Unassembled WGS sequence"/>
</dbReference>
<sequence>MVAGFAIFGARDPHGIRPLVIGSRPNQDGKGLDWMLASIHSQSSYTPDIFEFFYFSCPNSIIDGISVYESRQNMELRLANTIRKTLGREVVDSIDIVVPIPDSVIVPALSIAEAPNRPYRDVFSRNRYIFQTFIMPNQEKRRKGVQSKLNPLRCEFKDKNVILVEDSIVRGTTSLHVCNMAREAGTKKVYFASSSPAVTYAIRSTTELVACNRDRQDIATLINADEVVFLTLEDLESACAELSPRPQQRFEVGVFCGRYVTPVSQEYLEKIGAGLRQVKRDQNERQWRIYDRWRQCDDTSSSI</sequence>
<keyword evidence="1 3" id="KW-0808">Transferase</keyword>
<proteinExistence type="predicted"/>
<comment type="caution">
    <text evidence="3">The sequence shown here is derived from an EMBL/GenBank/DDBJ whole genome shotgun (WGS) entry which is preliminary data.</text>
</comment>
<dbReference type="InterPro" id="IPR029055">
    <property type="entry name" value="Ntn_hydrolases_N"/>
</dbReference>
<evidence type="ECO:0000313" key="4">
    <source>
        <dbReference type="Proteomes" id="UP000462212"/>
    </source>
</evidence>
<keyword evidence="3" id="KW-0328">Glycosyltransferase</keyword>
<keyword evidence="4" id="KW-1185">Reference proteome</keyword>
<protein>
    <submittedName>
        <fullName evidence="3">Amidophosphoribosyltransferase</fullName>
    </submittedName>
</protein>
<evidence type="ECO:0000313" key="3">
    <source>
        <dbReference type="EMBL" id="TVY39371.1"/>
    </source>
</evidence>
<dbReference type="SUPFAM" id="SSF53271">
    <property type="entry name" value="PRTase-like"/>
    <property type="match status" value="1"/>
</dbReference>
<dbReference type="InterPro" id="IPR029057">
    <property type="entry name" value="PRTase-like"/>
</dbReference>
<reference evidence="3 4" key="1">
    <citation type="submission" date="2018-05" db="EMBL/GenBank/DDBJ databases">
        <title>Genome sequencing and assembly of the regulated plant pathogen Lachnellula willkommii and related sister species for the development of diagnostic species identification markers.</title>
        <authorList>
            <person name="Giroux E."/>
            <person name="Bilodeau G."/>
        </authorList>
    </citation>
    <scope>NUCLEOTIDE SEQUENCE [LARGE SCALE GENOMIC DNA]</scope>
    <source>
        <strain evidence="3 4">CBS 197.66</strain>
    </source>
</reference>
<evidence type="ECO:0000256" key="1">
    <source>
        <dbReference type="ARBA" id="ARBA00022679"/>
    </source>
</evidence>
<name>A0A8H8RRH4_9HELO</name>
<gene>
    <name evidence="3" type="primary">ADE4_1</name>
    <name evidence="3" type="ORF">LSUB1_G003987</name>
</gene>
<dbReference type="AlphaFoldDB" id="A0A8H8RRH4"/>
<dbReference type="CDD" id="cd06223">
    <property type="entry name" value="PRTases_typeI"/>
    <property type="match status" value="1"/>
</dbReference>
<dbReference type="InterPro" id="IPR000836">
    <property type="entry name" value="PRTase_dom"/>
</dbReference>
<evidence type="ECO:0000256" key="2">
    <source>
        <dbReference type="ARBA" id="ARBA00022962"/>
    </source>
</evidence>
<dbReference type="EMBL" id="QGMJ01000232">
    <property type="protein sequence ID" value="TVY39371.1"/>
    <property type="molecule type" value="Genomic_DNA"/>
</dbReference>
<accession>A0A8H8RRH4</accession>
<dbReference type="OrthoDB" id="191723at2759"/>
<dbReference type="GO" id="GO:0016757">
    <property type="term" value="F:glycosyltransferase activity"/>
    <property type="evidence" value="ECO:0007669"/>
    <property type="project" value="UniProtKB-KW"/>
</dbReference>
<dbReference type="Gene3D" id="3.60.20.10">
    <property type="entry name" value="Glutamine Phosphoribosylpyrophosphate, subunit 1, domain 1"/>
    <property type="match status" value="1"/>
</dbReference>
<organism evidence="3 4">
    <name type="scientific">Lachnellula subtilissima</name>
    <dbReference type="NCBI Taxonomy" id="602034"/>
    <lineage>
        <taxon>Eukaryota</taxon>
        <taxon>Fungi</taxon>
        <taxon>Dikarya</taxon>
        <taxon>Ascomycota</taxon>
        <taxon>Pezizomycotina</taxon>
        <taxon>Leotiomycetes</taxon>
        <taxon>Helotiales</taxon>
        <taxon>Lachnaceae</taxon>
        <taxon>Lachnellula</taxon>
    </lineage>
</organism>
<keyword evidence="2" id="KW-0315">Glutamine amidotransferase</keyword>
<dbReference type="Gene3D" id="3.40.50.2020">
    <property type="match status" value="1"/>
</dbReference>